<dbReference type="OrthoDB" id="1799170at2"/>
<protein>
    <submittedName>
        <fullName evidence="1">Uncharacterized protein</fullName>
    </submittedName>
</protein>
<dbReference type="RefSeq" id="WP_073033420.1">
    <property type="nucleotide sequence ID" value="NZ_FQXJ01000039.1"/>
</dbReference>
<dbReference type="STRING" id="1121420.SAMN02746098_05217"/>
<evidence type="ECO:0000313" key="1">
    <source>
        <dbReference type="EMBL" id="SHJ13212.1"/>
    </source>
</evidence>
<organism evidence="1 2">
    <name type="scientific">Desulfosporosinus lacus DSM 15449</name>
    <dbReference type="NCBI Taxonomy" id="1121420"/>
    <lineage>
        <taxon>Bacteria</taxon>
        <taxon>Bacillati</taxon>
        <taxon>Bacillota</taxon>
        <taxon>Clostridia</taxon>
        <taxon>Eubacteriales</taxon>
        <taxon>Desulfitobacteriaceae</taxon>
        <taxon>Desulfosporosinus</taxon>
    </lineage>
</organism>
<evidence type="ECO:0000313" key="2">
    <source>
        <dbReference type="Proteomes" id="UP000183954"/>
    </source>
</evidence>
<proteinExistence type="predicted"/>
<name>A0A1M6GTK8_9FIRM</name>
<dbReference type="EMBL" id="FQXJ01000039">
    <property type="protein sequence ID" value="SHJ13212.1"/>
    <property type="molecule type" value="Genomic_DNA"/>
</dbReference>
<dbReference type="AlphaFoldDB" id="A0A1M6GTK8"/>
<reference evidence="2" key="1">
    <citation type="submission" date="2016-11" db="EMBL/GenBank/DDBJ databases">
        <authorList>
            <person name="Varghese N."/>
            <person name="Submissions S."/>
        </authorList>
    </citation>
    <scope>NUCLEOTIDE SEQUENCE [LARGE SCALE GENOMIC DNA]</scope>
    <source>
        <strain evidence="2">DSM 15449</strain>
    </source>
</reference>
<sequence length="61" mass="6857">MNLEEKAKLIHELAKSPNRSSVVPQSVSTNSENEAITKVFSDVELSDELLEPEIKPDVYWA</sequence>
<keyword evidence="2" id="KW-1185">Reference proteome</keyword>
<gene>
    <name evidence="1" type="ORF">SAMN02746098_05217</name>
</gene>
<dbReference type="Proteomes" id="UP000183954">
    <property type="component" value="Unassembled WGS sequence"/>
</dbReference>
<accession>A0A1M6GTK8</accession>